<evidence type="ECO:0000313" key="2">
    <source>
        <dbReference type="EMBL" id="SDO45933.1"/>
    </source>
</evidence>
<keyword evidence="3" id="KW-1185">Reference proteome</keyword>
<dbReference type="InterPro" id="IPR036380">
    <property type="entry name" value="Isochorismatase-like_sf"/>
</dbReference>
<dbReference type="InterPro" id="IPR000868">
    <property type="entry name" value="Isochorismatase-like_dom"/>
</dbReference>
<dbReference type="EMBL" id="FNJI01000002">
    <property type="protein sequence ID" value="SDO45933.1"/>
    <property type="molecule type" value="Genomic_DNA"/>
</dbReference>
<proteinExistence type="predicted"/>
<dbReference type="SUPFAM" id="SSF52499">
    <property type="entry name" value="Isochorismatase-like hydrolases"/>
    <property type="match status" value="1"/>
</dbReference>
<dbReference type="PANTHER" id="PTHR14119">
    <property type="entry name" value="HYDROLASE"/>
    <property type="match status" value="1"/>
</dbReference>
<protein>
    <submittedName>
        <fullName evidence="2">Nicotinamidase-related amidase</fullName>
    </submittedName>
</protein>
<name>A0A1H0JQW9_9BACT</name>
<dbReference type="STRING" id="91360.SAMN05660330_00281"/>
<dbReference type="Pfam" id="PF00857">
    <property type="entry name" value="Isochorismatase"/>
    <property type="match status" value="1"/>
</dbReference>
<evidence type="ECO:0000259" key="1">
    <source>
        <dbReference type="Pfam" id="PF00857"/>
    </source>
</evidence>
<reference evidence="2 3" key="1">
    <citation type="submission" date="2016-10" db="EMBL/GenBank/DDBJ databases">
        <authorList>
            <person name="de Groot N.N."/>
        </authorList>
    </citation>
    <scope>NUCLEOTIDE SEQUENCE [LARGE SCALE GENOMIC DNA]</scope>
    <source>
        <strain evidence="2 3">DSM 12130</strain>
    </source>
</reference>
<evidence type="ECO:0000313" key="3">
    <source>
        <dbReference type="Proteomes" id="UP000199073"/>
    </source>
</evidence>
<accession>A0A1H0JQW9</accession>
<dbReference type="Gene3D" id="3.40.50.850">
    <property type="entry name" value="Isochorismatase-like"/>
    <property type="match status" value="1"/>
</dbReference>
<dbReference type="OrthoDB" id="9796958at2"/>
<gene>
    <name evidence="2" type="ORF">SAMN05660330_00281</name>
</gene>
<dbReference type="InterPro" id="IPR050993">
    <property type="entry name" value="Isochorismatase_domain"/>
</dbReference>
<dbReference type="RefSeq" id="WP_092219029.1">
    <property type="nucleotide sequence ID" value="NZ_FNJI01000002.1"/>
</dbReference>
<dbReference type="AlphaFoldDB" id="A0A1H0JQW9"/>
<organism evidence="2 3">
    <name type="scientific">Desulforhopalus singaporensis</name>
    <dbReference type="NCBI Taxonomy" id="91360"/>
    <lineage>
        <taxon>Bacteria</taxon>
        <taxon>Pseudomonadati</taxon>
        <taxon>Thermodesulfobacteriota</taxon>
        <taxon>Desulfobulbia</taxon>
        <taxon>Desulfobulbales</taxon>
        <taxon>Desulfocapsaceae</taxon>
        <taxon>Desulforhopalus</taxon>
    </lineage>
</organism>
<sequence length="189" mass="21063">MKPTLLKPENVCLHIIDVQKSLMAKIDRADSVIDNIVLMIEVARILDIPIIANTQYEKGLGPYVDRVESYMDGVMRFDKVEFSAMANPRTRAFLEELPSKVSTVILVGVESHICIYQTAAGLLDMGKDVWVVTDAVSSIKREDHEAGIDRILRIGGSAGPTQMLIYELLGRAGSAEFKEVLPHIIRRQQ</sequence>
<feature type="domain" description="Isochorismatase-like" evidence="1">
    <location>
        <begin position="13"/>
        <end position="152"/>
    </location>
</feature>
<dbReference type="PANTHER" id="PTHR14119:SF3">
    <property type="entry name" value="ISOCHORISMATASE DOMAIN-CONTAINING PROTEIN 2"/>
    <property type="match status" value="1"/>
</dbReference>
<dbReference type="Proteomes" id="UP000199073">
    <property type="component" value="Unassembled WGS sequence"/>
</dbReference>